<dbReference type="RefSeq" id="WP_207825258.1">
    <property type="nucleotide sequence ID" value="NZ_CP062006.1"/>
</dbReference>
<gene>
    <name evidence="2" type="ORF">IFE19_02005</name>
</gene>
<evidence type="ECO:0000256" key="1">
    <source>
        <dbReference type="SAM" id="MobiDB-lite"/>
    </source>
</evidence>
<accession>A0ABX7SN44</accession>
<organism evidence="2 3">
    <name type="scientific">Brevundimonas pondensis</name>
    <dbReference type="NCBI Taxonomy" id="2774189"/>
    <lineage>
        <taxon>Bacteria</taxon>
        <taxon>Pseudomonadati</taxon>
        <taxon>Pseudomonadota</taxon>
        <taxon>Alphaproteobacteria</taxon>
        <taxon>Caulobacterales</taxon>
        <taxon>Caulobacteraceae</taxon>
        <taxon>Brevundimonas</taxon>
    </lineage>
</organism>
<name>A0ABX7SN44_9CAUL</name>
<dbReference type="EMBL" id="CP062006">
    <property type="protein sequence ID" value="QTC88205.1"/>
    <property type="molecule type" value="Genomic_DNA"/>
</dbReference>
<keyword evidence="3" id="KW-1185">Reference proteome</keyword>
<evidence type="ECO:0000313" key="2">
    <source>
        <dbReference type="EMBL" id="QTC88205.1"/>
    </source>
</evidence>
<protein>
    <submittedName>
        <fullName evidence="2">Uncharacterized protein</fullName>
    </submittedName>
</protein>
<evidence type="ECO:0000313" key="3">
    <source>
        <dbReference type="Proteomes" id="UP000663942"/>
    </source>
</evidence>
<feature type="region of interest" description="Disordered" evidence="1">
    <location>
        <begin position="1"/>
        <end position="35"/>
    </location>
</feature>
<proteinExistence type="predicted"/>
<reference evidence="2 3" key="1">
    <citation type="submission" date="2020-09" db="EMBL/GenBank/DDBJ databases">
        <title>Brevundimonas sp. LVF1 isolated from an oligotrophic pond in Goettingen, Germany.</title>
        <authorList>
            <person name="Friedrich I."/>
            <person name="Klassen A."/>
            <person name="Neubauer H."/>
            <person name="Schneider D."/>
            <person name="Hertel R."/>
            <person name="Daniel R."/>
        </authorList>
    </citation>
    <scope>NUCLEOTIDE SEQUENCE [LARGE SCALE GENOMIC DNA]</scope>
    <source>
        <strain evidence="2 3">LVF1</strain>
    </source>
</reference>
<sequence length="58" mass="6145">MSDEPGSPSPSEKAFANDLPQLEQELADRAEPTRSDAQVRAVVAGLLAGMTHVGRPSR</sequence>
<dbReference type="Proteomes" id="UP000663942">
    <property type="component" value="Chromosome"/>
</dbReference>